<sequence length="735" mass="83197">MGYADILEKKKKEWNCDSLMDGSKAERGKKIPFTSPLLTWETYGGVPRDVITEFFGEPSGGKAQPLYSNVLCVDGYKPMGSIKIGDKLFDRHGNICEVDGIYPQGERPIYEITVIGGKKIRVADNHLNTITYYSERKRDRKEYVLTTLELIDMFNNLDRPQDKIYVDDPSVDWPHTDVPIDPYLLGVLLGDGSLHDYLGISNCEMDIIQRCRKILNSYGNDLKDYSRNGLDWSITCLDPHRYNQSTGPCYLKKTLNDLGLLVKSSEKFIPGIYLLNDKQTRLEVLRGLFDTDGCINKDGSVEISTSSKQLSENISFLVQSLGIRDGITARPGRYKTSFGQYRECLMSYQHRLKVPNGIVFYKSEKHSSRYKDRRPSYRNIVNIEFIGIEECQCIHVTSPDHTYISDNFIPTHNTATAVDVCKNAIELFKEEYNEQLEVLAAKSKSSGSASAKAAYAEALELGPKKVLFVDLEHSFDGEWMNTLGILESELEVMQPPDIAAEQLLQTVQELIETDELGLVVLDSIPSLVTQAELDKKYGERTVSALAGLMTTFMRKIVPILKRYHCTMILINQVRDNMDNPYVVSTPGGKAIKFYCSMRMQFQIGSPVDFLGNELPKKAENPAGYIVKARLAKQKTAPYDRKEGSYFLMCQKGIVPMFDFANLAIYKYGMIAKTAGWFTMKDPKTLEPLLVDDKPVKVNGLAKVYQYLEEHEEYFDQMKKAIMDDINGVNPDVSDL</sequence>
<evidence type="ECO:0000256" key="3">
    <source>
        <dbReference type="ARBA" id="ARBA00022840"/>
    </source>
</evidence>
<dbReference type="GO" id="GO:0006281">
    <property type="term" value="P:DNA repair"/>
    <property type="evidence" value="ECO:0007669"/>
    <property type="project" value="InterPro"/>
</dbReference>
<dbReference type="InterPro" id="IPR020587">
    <property type="entry name" value="RecA_monomer-monomer_interface"/>
</dbReference>
<feature type="domain" description="DOD-type homing endonuclease" evidence="6">
    <location>
        <begin position="184"/>
        <end position="323"/>
    </location>
</feature>
<dbReference type="GO" id="GO:0003697">
    <property type="term" value="F:single-stranded DNA binding"/>
    <property type="evidence" value="ECO:0007669"/>
    <property type="project" value="InterPro"/>
</dbReference>
<keyword evidence="2" id="KW-0547">Nucleotide-binding</keyword>
<dbReference type="InterPro" id="IPR006142">
    <property type="entry name" value="INTEIN"/>
</dbReference>
<dbReference type="Pfam" id="PF14528">
    <property type="entry name" value="LAGLIDADG_3"/>
    <property type="match status" value="1"/>
</dbReference>
<dbReference type="PANTHER" id="PTHR45900">
    <property type="entry name" value="RECA"/>
    <property type="match status" value="1"/>
</dbReference>
<dbReference type="GO" id="GO:0016539">
    <property type="term" value="P:intein-mediated protein splicing"/>
    <property type="evidence" value="ECO:0007669"/>
    <property type="project" value="InterPro"/>
</dbReference>
<dbReference type="EMBL" id="BK016076">
    <property type="protein sequence ID" value="DAF92893.1"/>
    <property type="molecule type" value="Genomic_DNA"/>
</dbReference>
<evidence type="ECO:0000313" key="7">
    <source>
        <dbReference type="EMBL" id="DAF92893.1"/>
    </source>
</evidence>
<accession>A0A8S5UEI5</accession>
<dbReference type="SUPFAM" id="SSF51294">
    <property type="entry name" value="Hedgehog/intein (Hint) domain"/>
    <property type="match status" value="1"/>
</dbReference>
<dbReference type="InterPro" id="IPR013765">
    <property type="entry name" value="DNA_recomb/repair_RecA"/>
</dbReference>
<dbReference type="Gene3D" id="3.40.50.300">
    <property type="entry name" value="P-loop containing nucleotide triphosphate hydrolases"/>
    <property type="match status" value="1"/>
</dbReference>
<proteinExistence type="inferred from homology"/>
<dbReference type="InterPro" id="IPR004042">
    <property type="entry name" value="Intein_endonuc_central"/>
</dbReference>
<dbReference type="Pfam" id="PF00154">
    <property type="entry name" value="RecA_N"/>
    <property type="match status" value="1"/>
</dbReference>
<feature type="domain" description="RecA family profile 2" evidence="5">
    <location>
        <begin position="584"/>
        <end position="658"/>
    </location>
</feature>
<keyword evidence="3" id="KW-0067">ATP-binding</keyword>
<evidence type="ECO:0000259" key="6">
    <source>
        <dbReference type="PROSITE" id="PS50819"/>
    </source>
</evidence>
<evidence type="ECO:0000256" key="4">
    <source>
        <dbReference type="ARBA" id="ARBA00023172"/>
    </source>
</evidence>
<dbReference type="InterPro" id="IPR027417">
    <property type="entry name" value="P-loop_NTPase"/>
</dbReference>
<dbReference type="GO" id="GO:0006310">
    <property type="term" value="P:DNA recombination"/>
    <property type="evidence" value="ECO:0007669"/>
    <property type="project" value="UniProtKB-KW"/>
</dbReference>
<dbReference type="InterPro" id="IPR049428">
    <property type="entry name" value="RecA-like_N"/>
</dbReference>
<evidence type="ECO:0000256" key="2">
    <source>
        <dbReference type="ARBA" id="ARBA00022741"/>
    </source>
</evidence>
<dbReference type="GO" id="GO:0005524">
    <property type="term" value="F:ATP binding"/>
    <property type="evidence" value="ECO:0007669"/>
    <property type="project" value="UniProtKB-KW"/>
</dbReference>
<dbReference type="GO" id="GO:0004519">
    <property type="term" value="F:endonuclease activity"/>
    <property type="evidence" value="ECO:0007669"/>
    <property type="project" value="InterPro"/>
</dbReference>
<dbReference type="PRINTS" id="PR00142">
    <property type="entry name" value="RECA"/>
</dbReference>
<dbReference type="PROSITE" id="PS50163">
    <property type="entry name" value="RECA_3"/>
    <property type="match status" value="1"/>
</dbReference>
<organism evidence="7">
    <name type="scientific">Siphoviridae sp. ctX5W26</name>
    <dbReference type="NCBI Taxonomy" id="2825540"/>
    <lineage>
        <taxon>Viruses</taxon>
        <taxon>Duplodnaviria</taxon>
        <taxon>Heunggongvirae</taxon>
        <taxon>Uroviricota</taxon>
        <taxon>Caudoviricetes</taxon>
    </lineage>
</organism>
<dbReference type="InterPro" id="IPR027434">
    <property type="entry name" value="Homing_endonucl"/>
</dbReference>
<protein>
    <submittedName>
        <fullName evidence="7">Protein recA</fullName>
    </submittedName>
</protein>
<reference evidence="7" key="1">
    <citation type="journal article" date="2021" name="Proc. Natl. Acad. Sci. U.S.A.">
        <title>A Catalog of Tens of Thousands of Viruses from Human Metagenomes Reveals Hidden Associations with Chronic Diseases.</title>
        <authorList>
            <person name="Tisza M.J."/>
            <person name="Buck C.B."/>
        </authorList>
    </citation>
    <scope>NUCLEOTIDE SEQUENCE</scope>
    <source>
        <strain evidence="7">CtX5W26</strain>
    </source>
</reference>
<dbReference type="InterPro" id="IPR004860">
    <property type="entry name" value="LAGLIDADG_dom"/>
</dbReference>
<name>A0A8S5UEI5_9CAUD</name>
<dbReference type="PRINTS" id="PR00379">
    <property type="entry name" value="INTEIN"/>
</dbReference>
<dbReference type="PANTHER" id="PTHR45900:SF1">
    <property type="entry name" value="MITOCHONDRIAL DNA REPAIR PROTEIN RECA HOMOLOG-RELATED"/>
    <property type="match status" value="1"/>
</dbReference>
<evidence type="ECO:0000259" key="5">
    <source>
        <dbReference type="PROSITE" id="PS50163"/>
    </source>
</evidence>
<comment type="similarity">
    <text evidence="1">Belongs to the RecA family.</text>
</comment>
<dbReference type="SUPFAM" id="SSF55608">
    <property type="entry name" value="Homing endonucleases"/>
    <property type="match status" value="1"/>
</dbReference>
<dbReference type="InterPro" id="IPR036844">
    <property type="entry name" value="Hint_dom_sf"/>
</dbReference>
<dbReference type="GO" id="GO:0008094">
    <property type="term" value="F:ATP-dependent activity, acting on DNA"/>
    <property type="evidence" value="ECO:0007669"/>
    <property type="project" value="InterPro"/>
</dbReference>
<evidence type="ECO:0000256" key="1">
    <source>
        <dbReference type="ARBA" id="ARBA00009391"/>
    </source>
</evidence>
<keyword evidence="4" id="KW-0233">DNA recombination</keyword>
<dbReference type="SUPFAM" id="SSF52540">
    <property type="entry name" value="P-loop containing nucleoside triphosphate hydrolases"/>
    <property type="match status" value="1"/>
</dbReference>
<dbReference type="PROSITE" id="PS50819">
    <property type="entry name" value="INTEIN_ENDONUCLEASE"/>
    <property type="match status" value="1"/>
</dbReference>
<dbReference type="Gene3D" id="3.10.28.10">
    <property type="entry name" value="Homing endonucleases"/>
    <property type="match status" value="1"/>
</dbReference>